<comment type="caution">
    <text evidence="1">The sequence shown here is derived from an EMBL/GenBank/DDBJ whole genome shotgun (WGS) entry which is preliminary data.</text>
</comment>
<organism evidence="1 2">
    <name type="scientific">Zarea fungicola</name>
    <dbReference type="NCBI Taxonomy" id="93591"/>
    <lineage>
        <taxon>Eukaryota</taxon>
        <taxon>Fungi</taxon>
        <taxon>Dikarya</taxon>
        <taxon>Ascomycota</taxon>
        <taxon>Pezizomycotina</taxon>
        <taxon>Sordariomycetes</taxon>
        <taxon>Hypocreomycetidae</taxon>
        <taxon>Hypocreales</taxon>
        <taxon>Cordycipitaceae</taxon>
        <taxon>Zarea</taxon>
    </lineage>
</organism>
<dbReference type="EMBL" id="JANJQO010000016">
    <property type="protein sequence ID" value="KAJ2983789.1"/>
    <property type="molecule type" value="Genomic_DNA"/>
</dbReference>
<sequence>MSIRDKSVLVVGGGIFGTSTAYELIQRGYKNVHVFDRCAPPSIISAGTDLNKIVRVEYAEHIYTKMASDAMKLWRDPNGFFHGLYNHTGWLLSSSAGSTDYVEESINVTANMGLERATPMTAEQVREKWPALTGNMPHWQTWYNSTAGWVDSSQALLRMARAADNAGVKYVTGTAGHVSQLLYNENGGCIGVKCQDGNSHYAELVILAAGAYSPALLNFEGQVQATGHAVGHIQLTPAEAEKYRDMPIINNLQAGLLFPPQSNNIMKVAPSHFVTNYSAGGGIVSLPRYRLDHPSDRLPSPIVKRLREFIRDVVPELADRAWVETNFCWDADTADYHLLIDSHPEHEGLYVATGGSSHSFKFFPVLGSYIVDMLEGKLDPKVQSQWKWRPGTTLPPGAPDPHPTDLIDLQDIQDFGQTSARL</sequence>
<accession>A0ACC1NXJ1</accession>
<proteinExistence type="predicted"/>
<reference evidence="1" key="1">
    <citation type="submission" date="2022-08" db="EMBL/GenBank/DDBJ databases">
        <title>Genome Sequence of Lecanicillium fungicola.</title>
        <authorList>
            <person name="Buettner E."/>
        </authorList>
    </citation>
    <scope>NUCLEOTIDE SEQUENCE</scope>
    <source>
        <strain evidence="1">Babe33</strain>
    </source>
</reference>
<protein>
    <submittedName>
        <fullName evidence="1">Uncharacterized protein</fullName>
    </submittedName>
</protein>
<keyword evidence="2" id="KW-1185">Reference proteome</keyword>
<gene>
    <name evidence="1" type="ORF">NQ176_g434</name>
</gene>
<name>A0ACC1NXJ1_9HYPO</name>
<evidence type="ECO:0000313" key="2">
    <source>
        <dbReference type="Proteomes" id="UP001143910"/>
    </source>
</evidence>
<evidence type="ECO:0000313" key="1">
    <source>
        <dbReference type="EMBL" id="KAJ2983789.1"/>
    </source>
</evidence>
<dbReference type="Proteomes" id="UP001143910">
    <property type="component" value="Unassembled WGS sequence"/>
</dbReference>